<dbReference type="AlphaFoldDB" id="A0A9D3Z6A7"/>
<comment type="caution">
    <text evidence="1">The sequence shown here is derived from an EMBL/GenBank/DDBJ whole genome shotgun (WGS) entry which is preliminary data.</text>
</comment>
<proteinExistence type="predicted"/>
<keyword evidence="2" id="KW-1185">Reference proteome</keyword>
<reference evidence="1" key="1">
    <citation type="journal article" date="2019" name="bioRxiv">
        <title>The Genome of the Zebra Mussel, Dreissena polymorpha: A Resource for Invasive Species Research.</title>
        <authorList>
            <person name="McCartney M.A."/>
            <person name="Auch B."/>
            <person name="Kono T."/>
            <person name="Mallez S."/>
            <person name="Zhang Y."/>
            <person name="Obille A."/>
            <person name="Becker A."/>
            <person name="Abrahante J.E."/>
            <person name="Garbe J."/>
            <person name="Badalamenti J.P."/>
            <person name="Herman A."/>
            <person name="Mangelson H."/>
            <person name="Liachko I."/>
            <person name="Sullivan S."/>
            <person name="Sone E.D."/>
            <person name="Koren S."/>
            <person name="Silverstein K.A.T."/>
            <person name="Beckman K.B."/>
            <person name="Gohl D.M."/>
        </authorList>
    </citation>
    <scope>NUCLEOTIDE SEQUENCE</scope>
    <source>
        <strain evidence="1">Duluth1</strain>
        <tissue evidence="1">Whole animal</tissue>
    </source>
</reference>
<evidence type="ECO:0000313" key="1">
    <source>
        <dbReference type="EMBL" id="KAH3711516.1"/>
    </source>
</evidence>
<accession>A0A9D3Z6A7</accession>
<sequence>MTQFVAGYSAIILHLLNTNTRFAHEEIKSRITHLRSLMCFAHVYQWKCILNIRQEILIDIERGNRSWNDSFADIESLNLLLDRTITNSTTRMLTTSTSSEERGWFCSKVQKGECSKTSPHAARKYELSNMFVLLAILKKRCYAITRNLLPHVQTGKTD</sequence>
<evidence type="ECO:0000313" key="2">
    <source>
        <dbReference type="Proteomes" id="UP000828390"/>
    </source>
</evidence>
<organism evidence="1 2">
    <name type="scientific">Dreissena polymorpha</name>
    <name type="common">Zebra mussel</name>
    <name type="synonym">Mytilus polymorpha</name>
    <dbReference type="NCBI Taxonomy" id="45954"/>
    <lineage>
        <taxon>Eukaryota</taxon>
        <taxon>Metazoa</taxon>
        <taxon>Spiralia</taxon>
        <taxon>Lophotrochozoa</taxon>
        <taxon>Mollusca</taxon>
        <taxon>Bivalvia</taxon>
        <taxon>Autobranchia</taxon>
        <taxon>Heteroconchia</taxon>
        <taxon>Euheterodonta</taxon>
        <taxon>Imparidentia</taxon>
        <taxon>Neoheterodontei</taxon>
        <taxon>Myida</taxon>
        <taxon>Dreissenoidea</taxon>
        <taxon>Dreissenidae</taxon>
        <taxon>Dreissena</taxon>
    </lineage>
</organism>
<dbReference type="EMBL" id="JAIWYP010000014">
    <property type="protein sequence ID" value="KAH3711516.1"/>
    <property type="molecule type" value="Genomic_DNA"/>
</dbReference>
<reference evidence="1" key="2">
    <citation type="submission" date="2020-11" db="EMBL/GenBank/DDBJ databases">
        <authorList>
            <person name="McCartney M.A."/>
            <person name="Auch B."/>
            <person name="Kono T."/>
            <person name="Mallez S."/>
            <person name="Becker A."/>
            <person name="Gohl D.M."/>
            <person name="Silverstein K.A.T."/>
            <person name="Koren S."/>
            <person name="Bechman K.B."/>
            <person name="Herman A."/>
            <person name="Abrahante J.E."/>
            <person name="Garbe J."/>
        </authorList>
    </citation>
    <scope>NUCLEOTIDE SEQUENCE</scope>
    <source>
        <strain evidence="1">Duluth1</strain>
        <tissue evidence="1">Whole animal</tissue>
    </source>
</reference>
<dbReference type="Proteomes" id="UP000828390">
    <property type="component" value="Unassembled WGS sequence"/>
</dbReference>
<name>A0A9D3Z6A7_DREPO</name>
<protein>
    <submittedName>
        <fullName evidence="1">Uncharacterized protein</fullName>
    </submittedName>
</protein>
<gene>
    <name evidence="1" type="ORF">DPMN_071185</name>
</gene>